<comment type="similarity">
    <text evidence="17">Belongs to the NnrD/CARKD family.</text>
</comment>
<comment type="catalytic activity">
    <reaction evidence="15 17 18">
        <text>(6S)-NADHX + ADP = AMP + phosphate + NADH + H(+)</text>
        <dbReference type="Rhea" id="RHEA:32223"/>
        <dbReference type="ChEBI" id="CHEBI:15378"/>
        <dbReference type="ChEBI" id="CHEBI:43474"/>
        <dbReference type="ChEBI" id="CHEBI:57945"/>
        <dbReference type="ChEBI" id="CHEBI:64074"/>
        <dbReference type="ChEBI" id="CHEBI:456215"/>
        <dbReference type="ChEBI" id="CHEBI:456216"/>
        <dbReference type="EC" id="4.2.1.136"/>
    </reaction>
</comment>
<dbReference type="AlphaFoldDB" id="A0A2A8D9F5"/>
<feature type="binding site" evidence="17">
    <location>
        <begin position="423"/>
        <end position="427"/>
    </location>
    <ligand>
        <name>AMP</name>
        <dbReference type="ChEBI" id="CHEBI:456215"/>
    </ligand>
</feature>
<dbReference type="GO" id="GO:0052855">
    <property type="term" value="F:ADP-dependent NAD(P)H-hydrate dehydratase activity"/>
    <property type="evidence" value="ECO:0007669"/>
    <property type="project" value="UniProtKB-UniRule"/>
</dbReference>
<comment type="subunit">
    <text evidence="17">Homotetramer.</text>
</comment>
<feature type="domain" description="YjeF C-terminal" evidence="19">
    <location>
        <begin position="228"/>
        <end position="524"/>
    </location>
</feature>
<reference evidence="21" key="1">
    <citation type="submission" date="2017-10" db="EMBL/GenBank/DDBJ databases">
        <title>Kefir isolates.</title>
        <authorList>
            <person name="Kim Y."/>
            <person name="Blasche S."/>
        </authorList>
    </citation>
    <scope>NUCLEOTIDE SEQUENCE [LARGE SCALE GENOMIC DNA]</scope>
    <source>
        <strain evidence="21">OG2-2</strain>
    </source>
</reference>
<accession>A0A2A8D9F5</accession>
<evidence type="ECO:0000256" key="9">
    <source>
        <dbReference type="ARBA" id="ARBA00022958"/>
    </source>
</evidence>
<evidence type="ECO:0000256" key="13">
    <source>
        <dbReference type="ARBA" id="ARBA00023268"/>
    </source>
</evidence>
<dbReference type="InterPro" id="IPR029056">
    <property type="entry name" value="Ribokinase-like"/>
</dbReference>
<dbReference type="SUPFAM" id="SSF53613">
    <property type="entry name" value="Ribokinase-like"/>
    <property type="match status" value="1"/>
</dbReference>
<evidence type="ECO:0000256" key="10">
    <source>
        <dbReference type="ARBA" id="ARBA00023027"/>
    </source>
</evidence>
<dbReference type="InterPro" id="IPR030677">
    <property type="entry name" value="Nnr"/>
</dbReference>
<dbReference type="InterPro" id="IPR000631">
    <property type="entry name" value="CARKD"/>
</dbReference>
<evidence type="ECO:0000256" key="16">
    <source>
        <dbReference type="ARBA" id="ARBA00049209"/>
    </source>
</evidence>
<comment type="similarity">
    <text evidence="3 18">In the N-terminal section; belongs to the NnrE/AIBP family.</text>
</comment>
<dbReference type="PROSITE" id="PS01050">
    <property type="entry name" value="YJEF_C_2"/>
    <property type="match status" value="1"/>
</dbReference>
<evidence type="ECO:0000256" key="18">
    <source>
        <dbReference type="PIRNR" id="PIRNR017184"/>
    </source>
</evidence>
<dbReference type="EMBL" id="PDEV01000001">
    <property type="protein sequence ID" value="PEN17218.1"/>
    <property type="molecule type" value="Genomic_DNA"/>
</dbReference>
<comment type="cofactor">
    <cofactor evidence="17">
        <name>Mg(2+)</name>
        <dbReference type="ChEBI" id="CHEBI:18420"/>
    </cofactor>
</comment>
<comment type="caution">
    <text evidence="21">The sequence shown here is derived from an EMBL/GenBank/DDBJ whole genome shotgun (WGS) entry which is preliminary data.</text>
</comment>
<dbReference type="SUPFAM" id="SSF64153">
    <property type="entry name" value="YjeF N-terminal domain-like"/>
    <property type="match status" value="1"/>
</dbReference>
<comment type="cofactor">
    <cofactor evidence="18">
        <name>K(+)</name>
        <dbReference type="ChEBI" id="CHEBI:29103"/>
    </cofactor>
    <text evidence="18">Binds 1 potassium ion per subunit.</text>
</comment>
<dbReference type="Gene3D" id="3.40.50.10260">
    <property type="entry name" value="YjeF N-terminal domain"/>
    <property type="match status" value="1"/>
</dbReference>
<dbReference type="GO" id="GO:0005524">
    <property type="term" value="F:ATP binding"/>
    <property type="evidence" value="ECO:0007669"/>
    <property type="project" value="UniProtKB-UniRule"/>
</dbReference>
<protein>
    <recommendedName>
        <fullName evidence="17">ADP-dependent (S)-NAD(P)H-hydrate dehydratase</fullName>
        <ecNumber evidence="17">4.2.1.136</ecNumber>
    </recommendedName>
    <alternativeName>
        <fullName evidence="17">ADP-dependent NAD(P)HX dehydratase</fullName>
    </alternativeName>
</protein>
<sequence length="533" mass="57059">MKLVYTGTQIRNAERPYLEAPDYDGYLMQRAADALAAEAHDMLADAGQHSQYTRILLLVGPGNNGADTVYAGTRLHQQGYRIEAVLFDPTGNNLELLARESGEGTRVLDTAQSLRDIASYSLIIDGILGTGAKGAARGEAGEYLAKLRAVQLDGKLPPVLACDAPTGLDSERGTLHEPSLAAERTVTFIGRKLPAGTHIAEHCGTIKLYDLGVPEALKGYKPMLRVMEREDYRDLLEKPSVSSHKYNRGVLGMLTGSRDYPGAALMSVRAALNTGVGMVRFNGKDDTLRTLMLGQNPETVCFTGPPAHEHVHAWAGGSGTGPETLDHNRYLLNAPEPAILDAGAVDLAADYLMAGHSLGEHKILTPHAGELERFLRHIHEHSPQRWEEMLDGALVPSREDINAEAFRWVRAACELSGATVMLKGSTTLIAAPVGATYSVHGATGWLATAGSGDTLTGILGALLAQYMAAAQERHEQVEGCTYASLAALAVYLHNRAALASLEGRKGPVPPSRVAAYLPQAIAELLDEKAVLDD</sequence>
<proteinExistence type="inferred from homology"/>
<dbReference type="PIRSF" id="PIRSF017184">
    <property type="entry name" value="Nnr"/>
    <property type="match status" value="1"/>
</dbReference>
<dbReference type="InterPro" id="IPR004443">
    <property type="entry name" value="YjeF_N_dom"/>
</dbReference>
<evidence type="ECO:0000259" key="19">
    <source>
        <dbReference type="PROSITE" id="PS51383"/>
    </source>
</evidence>
<dbReference type="CDD" id="cd01171">
    <property type="entry name" value="YXKO-related"/>
    <property type="match status" value="1"/>
</dbReference>
<evidence type="ECO:0000256" key="1">
    <source>
        <dbReference type="ARBA" id="ARBA00000013"/>
    </source>
</evidence>
<comment type="catalytic activity">
    <reaction evidence="16 17 18">
        <text>(6S)-NADPHX + ADP = AMP + phosphate + NADPH + H(+)</text>
        <dbReference type="Rhea" id="RHEA:32235"/>
        <dbReference type="ChEBI" id="CHEBI:15378"/>
        <dbReference type="ChEBI" id="CHEBI:43474"/>
        <dbReference type="ChEBI" id="CHEBI:57783"/>
        <dbReference type="ChEBI" id="CHEBI:64076"/>
        <dbReference type="ChEBI" id="CHEBI:456215"/>
        <dbReference type="ChEBI" id="CHEBI:456216"/>
        <dbReference type="EC" id="4.2.1.136"/>
    </reaction>
</comment>
<evidence type="ECO:0000259" key="20">
    <source>
        <dbReference type="PROSITE" id="PS51385"/>
    </source>
</evidence>
<evidence type="ECO:0000256" key="11">
    <source>
        <dbReference type="ARBA" id="ARBA00023235"/>
    </source>
</evidence>
<comment type="catalytic activity">
    <reaction evidence="1 18">
        <text>(6R)-NADHX = (6S)-NADHX</text>
        <dbReference type="Rhea" id="RHEA:32215"/>
        <dbReference type="ChEBI" id="CHEBI:64074"/>
        <dbReference type="ChEBI" id="CHEBI:64075"/>
        <dbReference type="EC" id="5.1.99.6"/>
    </reaction>
</comment>
<evidence type="ECO:0000256" key="4">
    <source>
        <dbReference type="ARBA" id="ARBA00009524"/>
    </source>
</evidence>
<evidence type="ECO:0000256" key="14">
    <source>
        <dbReference type="ARBA" id="ARBA00025153"/>
    </source>
</evidence>
<keyword evidence="5 18" id="KW-0479">Metal-binding</keyword>
<comment type="function">
    <text evidence="17">Catalyzes the dehydration of the S-form of NAD(P)HX at the expense of ADP, which is converted to AMP. Together with NAD(P)HX epimerase, which catalyzes the epimerization of the S- and R-forms, the enzyme allows the repair of both epimers of NAD(P)HX, a damaged form of NAD(P)H that is a result of enzymatic or heat-dependent hydration.</text>
</comment>
<keyword evidence="10 17" id="KW-0520">NAD</keyword>
<dbReference type="Proteomes" id="UP000219947">
    <property type="component" value="Unassembled WGS sequence"/>
</dbReference>
<evidence type="ECO:0000256" key="6">
    <source>
        <dbReference type="ARBA" id="ARBA00022741"/>
    </source>
</evidence>
<dbReference type="GO" id="GO:0052856">
    <property type="term" value="F:NAD(P)HX epimerase activity"/>
    <property type="evidence" value="ECO:0007669"/>
    <property type="project" value="UniProtKB-EC"/>
</dbReference>
<name>A0A2A8D9F5_9MICC</name>
<evidence type="ECO:0000256" key="8">
    <source>
        <dbReference type="ARBA" id="ARBA00022857"/>
    </source>
</evidence>
<dbReference type="GO" id="GO:0046872">
    <property type="term" value="F:metal ion binding"/>
    <property type="evidence" value="ECO:0007669"/>
    <property type="project" value="UniProtKB-UniRule"/>
</dbReference>
<dbReference type="HAMAP" id="MF_01965">
    <property type="entry name" value="NADHX_dehydratase"/>
    <property type="match status" value="1"/>
</dbReference>
<feature type="binding site" evidence="17">
    <location>
        <position position="367"/>
    </location>
    <ligand>
        <name>(6S)-NADPHX</name>
        <dbReference type="ChEBI" id="CHEBI:64076"/>
    </ligand>
</feature>
<evidence type="ECO:0000256" key="5">
    <source>
        <dbReference type="ARBA" id="ARBA00022723"/>
    </source>
</evidence>
<dbReference type="PROSITE" id="PS51385">
    <property type="entry name" value="YJEF_N"/>
    <property type="match status" value="1"/>
</dbReference>
<evidence type="ECO:0000256" key="15">
    <source>
        <dbReference type="ARBA" id="ARBA00048238"/>
    </source>
</evidence>
<dbReference type="InterPro" id="IPR036652">
    <property type="entry name" value="YjeF_N_dom_sf"/>
</dbReference>
<evidence type="ECO:0000256" key="17">
    <source>
        <dbReference type="HAMAP-Rule" id="MF_01965"/>
    </source>
</evidence>
<comment type="function">
    <text evidence="14 18">Bifunctional enzyme that catalyzes the epimerization of the S- and R-forms of NAD(P)HX and the dehydration of the S-form of NAD(P)HX at the expense of ADP, which is converted to AMP. This allows the repair of both epimers of NAD(P)HX, a damaged form of NAD(P)H that is a result of enzymatic or heat-dependent hydration.</text>
</comment>
<organism evidence="21 22">
    <name type="scientific">Rothia dentocariosa</name>
    <dbReference type="NCBI Taxonomy" id="2047"/>
    <lineage>
        <taxon>Bacteria</taxon>
        <taxon>Bacillati</taxon>
        <taxon>Actinomycetota</taxon>
        <taxon>Actinomycetes</taxon>
        <taxon>Micrococcales</taxon>
        <taxon>Micrococcaceae</taxon>
        <taxon>Rothia</taxon>
    </lineage>
</organism>
<keyword evidence="9 18" id="KW-0630">Potassium</keyword>
<feature type="binding site" evidence="17">
    <location>
        <position position="453"/>
    </location>
    <ligand>
        <name>(6S)-NADPHX</name>
        <dbReference type="ChEBI" id="CHEBI:64076"/>
    </ligand>
</feature>
<keyword evidence="8 17" id="KW-0521">NADP</keyword>
<keyword evidence="22" id="KW-1185">Reference proteome</keyword>
<dbReference type="RefSeq" id="WP_098042448.1">
    <property type="nucleotide sequence ID" value="NZ_CAURLQ010000024.1"/>
</dbReference>
<dbReference type="GO" id="GO:0110051">
    <property type="term" value="P:metabolite repair"/>
    <property type="evidence" value="ECO:0007669"/>
    <property type="project" value="TreeGrafter"/>
</dbReference>
<dbReference type="GO" id="GO:0046496">
    <property type="term" value="P:nicotinamide nucleotide metabolic process"/>
    <property type="evidence" value="ECO:0007669"/>
    <property type="project" value="UniProtKB-UniRule"/>
</dbReference>
<comment type="catalytic activity">
    <reaction evidence="2 18">
        <text>(6R)-NADPHX = (6S)-NADPHX</text>
        <dbReference type="Rhea" id="RHEA:32227"/>
        <dbReference type="ChEBI" id="CHEBI:64076"/>
        <dbReference type="ChEBI" id="CHEBI:64077"/>
        <dbReference type="EC" id="5.1.99.6"/>
    </reaction>
</comment>
<dbReference type="PANTHER" id="PTHR12592:SF0">
    <property type="entry name" value="ATP-DEPENDENT (S)-NAD(P)H-HYDRATE DEHYDRATASE"/>
    <property type="match status" value="1"/>
</dbReference>
<keyword evidence="13" id="KW-0511">Multifunctional enzyme</keyword>
<dbReference type="PANTHER" id="PTHR12592">
    <property type="entry name" value="ATP-DEPENDENT (S)-NAD(P)H-HYDRATE DEHYDRATASE FAMILY MEMBER"/>
    <property type="match status" value="1"/>
</dbReference>
<evidence type="ECO:0000313" key="22">
    <source>
        <dbReference type="Proteomes" id="UP000219947"/>
    </source>
</evidence>
<feature type="binding site" evidence="17">
    <location>
        <position position="452"/>
    </location>
    <ligand>
        <name>AMP</name>
        <dbReference type="ChEBI" id="CHEBI:456215"/>
    </ligand>
</feature>
<keyword evidence="11 18" id="KW-0413">Isomerase</keyword>
<dbReference type="Pfam" id="PF01256">
    <property type="entry name" value="Carb_kinase"/>
    <property type="match status" value="1"/>
</dbReference>
<comment type="similarity">
    <text evidence="4 18">In the C-terminal section; belongs to the NnrD/CARKD family.</text>
</comment>
<dbReference type="Pfam" id="PF03853">
    <property type="entry name" value="YjeF_N"/>
    <property type="match status" value="1"/>
</dbReference>
<dbReference type="PROSITE" id="PS51383">
    <property type="entry name" value="YJEF_C_3"/>
    <property type="match status" value="1"/>
</dbReference>
<dbReference type="EC" id="4.2.1.136" evidence="17"/>
<evidence type="ECO:0000313" key="21">
    <source>
        <dbReference type="EMBL" id="PEN17218.1"/>
    </source>
</evidence>
<evidence type="ECO:0000256" key="2">
    <source>
        <dbReference type="ARBA" id="ARBA00000909"/>
    </source>
</evidence>
<keyword evidence="7 17" id="KW-0067">ATP-binding</keyword>
<feature type="domain" description="YjeF N-terminal" evidence="20">
    <location>
        <begin position="10"/>
        <end position="219"/>
    </location>
</feature>
<feature type="binding site" evidence="17">
    <location>
        <position position="319"/>
    </location>
    <ligand>
        <name>(6S)-NADPHX</name>
        <dbReference type="ChEBI" id="CHEBI:64076"/>
    </ligand>
</feature>
<evidence type="ECO:0000256" key="7">
    <source>
        <dbReference type="ARBA" id="ARBA00022840"/>
    </source>
</evidence>
<keyword evidence="12 17" id="KW-0456">Lyase</keyword>
<evidence type="ECO:0000256" key="12">
    <source>
        <dbReference type="ARBA" id="ARBA00023239"/>
    </source>
</evidence>
<keyword evidence="6 17" id="KW-0547">Nucleotide-binding</keyword>
<feature type="binding site" evidence="17">
    <location>
        <position position="263"/>
    </location>
    <ligand>
        <name>(6S)-NADPHX</name>
        <dbReference type="ChEBI" id="CHEBI:64076"/>
    </ligand>
</feature>
<gene>
    <name evidence="17" type="primary">nnrD</name>
    <name evidence="21" type="ORF">CRM92_04190</name>
</gene>
<dbReference type="Gene3D" id="3.40.1190.20">
    <property type="match status" value="1"/>
</dbReference>
<evidence type="ECO:0000256" key="3">
    <source>
        <dbReference type="ARBA" id="ARBA00006001"/>
    </source>
</evidence>
<dbReference type="InterPro" id="IPR017953">
    <property type="entry name" value="Carbohydrate_kinase_pred_CS"/>
</dbReference>